<dbReference type="GO" id="GO:0016746">
    <property type="term" value="F:acyltransferase activity"/>
    <property type="evidence" value="ECO:0007669"/>
    <property type="project" value="UniProtKB-KW"/>
</dbReference>
<evidence type="ECO:0000259" key="1">
    <source>
        <dbReference type="PROSITE" id="PS51186"/>
    </source>
</evidence>
<dbReference type="Pfam" id="PF24551">
    <property type="entry name" value="SH3_Rv0428c"/>
    <property type="match status" value="1"/>
</dbReference>
<dbReference type="CDD" id="cd04301">
    <property type="entry name" value="NAT_SF"/>
    <property type="match status" value="1"/>
</dbReference>
<feature type="domain" description="N-acetyltransferase" evidence="1">
    <location>
        <begin position="175"/>
        <end position="318"/>
    </location>
</feature>
<keyword evidence="3" id="KW-1185">Reference proteome</keyword>
<dbReference type="PROSITE" id="PS51186">
    <property type="entry name" value="GNAT"/>
    <property type="match status" value="1"/>
</dbReference>
<dbReference type="InterPro" id="IPR036237">
    <property type="entry name" value="Xyl_isomerase-like_sf"/>
</dbReference>
<name>A0ABW4FSV8_9PSEU</name>
<dbReference type="EMBL" id="JBHUCP010000025">
    <property type="protein sequence ID" value="MFD1533397.1"/>
    <property type="molecule type" value="Genomic_DNA"/>
</dbReference>
<dbReference type="Pfam" id="PF24553">
    <property type="entry name" value="Rv0428c_C"/>
    <property type="match status" value="1"/>
</dbReference>
<organism evidence="2 3">
    <name type="scientific">Pseudonocardia aurantiaca</name>
    <dbReference type="NCBI Taxonomy" id="75290"/>
    <lineage>
        <taxon>Bacteria</taxon>
        <taxon>Bacillati</taxon>
        <taxon>Actinomycetota</taxon>
        <taxon>Actinomycetes</taxon>
        <taxon>Pseudonocardiales</taxon>
        <taxon>Pseudonocardiaceae</taxon>
        <taxon>Pseudonocardia</taxon>
    </lineage>
</organism>
<gene>
    <name evidence="2" type="ORF">ACFSCY_28630</name>
</gene>
<dbReference type="SUPFAM" id="SSF51658">
    <property type="entry name" value="Xylose isomerase-like"/>
    <property type="match status" value="1"/>
</dbReference>
<dbReference type="Proteomes" id="UP001597145">
    <property type="component" value="Unassembled WGS sequence"/>
</dbReference>
<dbReference type="Gene3D" id="3.40.630.30">
    <property type="match status" value="1"/>
</dbReference>
<dbReference type="InterPro" id="IPR056935">
    <property type="entry name" value="Rv0428c-like_C"/>
</dbReference>
<comment type="caution">
    <text evidence="2">The sequence shown here is derived from an EMBL/GenBank/DDBJ whole genome shotgun (WGS) entry which is preliminary data.</text>
</comment>
<proteinExistence type="predicted"/>
<dbReference type="RefSeq" id="WP_343985285.1">
    <property type="nucleotide sequence ID" value="NZ_BAAAJG010000026.1"/>
</dbReference>
<dbReference type="InterPro" id="IPR016181">
    <property type="entry name" value="Acyl_CoA_acyltransferase"/>
</dbReference>
<accession>A0ABW4FSV8</accession>
<dbReference type="InterPro" id="IPR000182">
    <property type="entry name" value="GNAT_dom"/>
</dbReference>
<evidence type="ECO:0000313" key="2">
    <source>
        <dbReference type="EMBL" id="MFD1533397.1"/>
    </source>
</evidence>
<dbReference type="SUPFAM" id="SSF55729">
    <property type="entry name" value="Acyl-CoA N-acyltransferases (Nat)"/>
    <property type="match status" value="1"/>
</dbReference>
<dbReference type="InterPro" id="IPR056934">
    <property type="entry name" value="SH3_Rv0428c"/>
</dbReference>
<keyword evidence="2" id="KW-0808">Transferase</keyword>
<reference evidence="3" key="1">
    <citation type="journal article" date="2019" name="Int. J. Syst. Evol. Microbiol.">
        <title>The Global Catalogue of Microorganisms (GCM) 10K type strain sequencing project: providing services to taxonomists for standard genome sequencing and annotation.</title>
        <authorList>
            <consortium name="The Broad Institute Genomics Platform"/>
            <consortium name="The Broad Institute Genome Sequencing Center for Infectious Disease"/>
            <person name="Wu L."/>
            <person name="Ma J."/>
        </authorList>
    </citation>
    <scope>NUCLEOTIDE SEQUENCE [LARGE SCALE GENOMIC DNA]</scope>
    <source>
        <strain evidence="3">JCM 12165</strain>
    </source>
</reference>
<evidence type="ECO:0000313" key="3">
    <source>
        <dbReference type="Proteomes" id="UP001597145"/>
    </source>
</evidence>
<dbReference type="EC" id="2.3.1.-" evidence="2"/>
<keyword evidence="2" id="KW-0012">Acyltransferase</keyword>
<protein>
    <submittedName>
        <fullName evidence="2">GNAT family N-acetyltransferase</fullName>
        <ecNumber evidence="2">2.3.1.-</ecNumber>
    </submittedName>
</protein>
<sequence>MEIPDALVGARVSLRHRIGERDGRPLFSDAVGELSADGPAAVLVRTRRGPVRVERAAVVAVRAVPPAVPRRAPLAAVARLEGLCADAWPAPVDEPLGAWRLRAAGGYTGRSDSALAIGDPGMPVPEALAEVRRFAREHGIKPRVHAPAGSPWERAVAEQGWVLDAAHAAGAESAVLVAPLAGAHDPRVELAERPSAEFWELALSAPPTPAQRQVIAPEGEPRTVFGLLRGPSGAALGQVRGALVADHLHLSLLQVDPSGRRQGLATVLIAAVAAWAQEHGARWSVLQVALHNTGARAFYGRLGHVEHHRYRYLVPSSR</sequence>